<gene>
    <name evidence="1" type="ORF">PFICI_00027</name>
</gene>
<dbReference type="HOGENOM" id="CLU_906434_0_0_1"/>
<name>W3XJK5_PESFW</name>
<dbReference type="InParanoid" id="W3XJK5"/>
<keyword evidence="2" id="KW-1185">Reference proteome</keyword>
<organism evidence="1 2">
    <name type="scientific">Pestalotiopsis fici (strain W106-1 / CGMCC3.15140)</name>
    <dbReference type="NCBI Taxonomy" id="1229662"/>
    <lineage>
        <taxon>Eukaryota</taxon>
        <taxon>Fungi</taxon>
        <taxon>Dikarya</taxon>
        <taxon>Ascomycota</taxon>
        <taxon>Pezizomycotina</taxon>
        <taxon>Sordariomycetes</taxon>
        <taxon>Xylariomycetidae</taxon>
        <taxon>Amphisphaeriales</taxon>
        <taxon>Sporocadaceae</taxon>
        <taxon>Pestalotiopsis</taxon>
    </lineage>
</organism>
<evidence type="ECO:0000313" key="2">
    <source>
        <dbReference type="Proteomes" id="UP000030651"/>
    </source>
</evidence>
<dbReference type="EMBL" id="KI912109">
    <property type="protein sequence ID" value="ETS86199.1"/>
    <property type="molecule type" value="Genomic_DNA"/>
</dbReference>
<dbReference type="eggNOG" id="ENOG502T6II">
    <property type="taxonomic scope" value="Eukaryota"/>
</dbReference>
<dbReference type="STRING" id="1229662.W3XJK5"/>
<reference evidence="2" key="1">
    <citation type="journal article" date="2015" name="BMC Genomics">
        <title>Genomic and transcriptomic analysis of the endophytic fungus Pestalotiopsis fici reveals its lifestyle and high potential for synthesis of natural products.</title>
        <authorList>
            <person name="Wang X."/>
            <person name="Zhang X."/>
            <person name="Liu L."/>
            <person name="Xiang M."/>
            <person name="Wang W."/>
            <person name="Sun X."/>
            <person name="Che Y."/>
            <person name="Guo L."/>
            <person name="Liu G."/>
            <person name="Guo L."/>
            <person name="Wang C."/>
            <person name="Yin W.B."/>
            <person name="Stadler M."/>
            <person name="Zhang X."/>
            <person name="Liu X."/>
        </authorList>
    </citation>
    <scope>NUCLEOTIDE SEQUENCE [LARGE SCALE GENOMIC DNA]</scope>
    <source>
        <strain evidence="2">W106-1 / CGMCC3.15140</strain>
    </source>
</reference>
<evidence type="ECO:0008006" key="3">
    <source>
        <dbReference type="Google" id="ProtNLM"/>
    </source>
</evidence>
<dbReference type="CDD" id="cd12148">
    <property type="entry name" value="fungal_TF_MHR"/>
    <property type="match status" value="1"/>
</dbReference>
<dbReference type="Proteomes" id="UP000030651">
    <property type="component" value="Unassembled WGS sequence"/>
</dbReference>
<sequence>MASEVLTTAIYTVRRMRLFCVRDVELKHPTEEGRHQAKVCIWFLYTMEIDESLRQGMPPLCSHGWFDWPGQNNSSDFLYVKCSAAALQLAIFNKLYGLSALSCRTKLKDATFTECRGLLDNWFLGFAPQNSERGNDMNVPSKRLRQLVMFHYHRLRLFIFCPWIDLQIDALSKGESMLRDPDQPLQECVYSAITVISSCDRESILDQNGRFKYGYLCDPSNNNDDDDDDDNNNNNNNLLHSKSKLLVSYMTDSLSYAVSFNKITLQPDAYLILSNHIVLSAFLQPEVISLILGVIDMKMQQHTPKQD</sequence>
<dbReference type="GeneID" id="19265040"/>
<accession>W3XJK5</accession>
<protein>
    <recommendedName>
        <fullName evidence="3">Transcription factor domain-containing protein</fullName>
    </recommendedName>
</protein>
<proteinExistence type="predicted"/>
<dbReference type="OrthoDB" id="39175at2759"/>
<dbReference type="AlphaFoldDB" id="W3XJK5"/>
<dbReference type="RefSeq" id="XP_007826799.1">
    <property type="nucleotide sequence ID" value="XM_007828608.1"/>
</dbReference>
<dbReference type="KEGG" id="pfy:PFICI_00027"/>
<evidence type="ECO:0000313" key="1">
    <source>
        <dbReference type="EMBL" id="ETS86199.1"/>
    </source>
</evidence>